<dbReference type="AlphaFoldDB" id="A0A8B8CYJ8"/>
<evidence type="ECO:0000313" key="6">
    <source>
        <dbReference type="RefSeq" id="XP_022319571.1"/>
    </source>
</evidence>
<dbReference type="RefSeq" id="XP_022319571.1">
    <property type="nucleotide sequence ID" value="XM_022463863.1"/>
</dbReference>
<evidence type="ECO:0000256" key="1">
    <source>
        <dbReference type="PROSITE-ProRule" id="PRU00108"/>
    </source>
</evidence>
<organism evidence="5 6">
    <name type="scientific">Crassostrea virginica</name>
    <name type="common">Eastern oyster</name>
    <dbReference type="NCBI Taxonomy" id="6565"/>
    <lineage>
        <taxon>Eukaryota</taxon>
        <taxon>Metazoa</taxon>
        <taxon>Spiralia</taxon>
        <taxon>Lophotrochozoa</taxon>
        <taxon>Mollusca</taxon>
        <taxon>Bivalvia</taxon>
        <taxon>Autobranchia</taxon>
        <taxon>Pteriomorphia</taxon>
        <taxon>Ostreida</taxon>
        <taxon>Ostreoidea</taxon>
        <taxon>Ostreidae</taxon>
        <taxon>Crassostrea</taxon>
    </lineage>
</organism>
<keyword evidence="5" id="KW-1185">Reference proteome</keyword>
<reference evidence="6" key="1">
    <citation type="submission" date="2025-08" db="UniProtKB">
        <authorList>
            <consortium name="RefSeq"/>
        </authorList>
    </citation>
    <scope>IDENTIFICATION</scope>
    <source>
        <tissue evidence="6">Whole sample</tissue>
    </source>
</reference>
<evidence type="ECO:0000256" key="2">
    <source>
        <dbReference type="RuleBase" id="RU000682"/>
    </source>
</evidence>
<dbReference type="Pfam" id="PF00046">
    <property type="entry name" value="Homeodomain"/>
    <property type="match status" value="1"/>
</dbReference>
<feature type="region of interest" description="Disordered" evidence="3">
    <location>
        <begin position="77"/>
        <end position="163"/>
    </location>
</feature>
<keyword evidence="1 2" id="KW-0539">Nucleus</keyword>
<dbReference type="GO" id="GO:0005634">
    <property type="term" value="C:nucleus"/>
    <property type="evidence" value="ECO:0007669"/>
    <property type="project" value="UniProtKB-SubCell"/>
</dbReference>
<keyword evidence="1 2" id="KW-0371">Homeobox</keyword>
<dbReference type="InterPro" id="IPR009057">
    <property type="entry name" value="Homeodomain-like_sf"/>
</dbReference>
<evidence type="ECO:0000256" key="3">
    <source>
        <dbReference type="SAM" id="MobiDB-lite"/>
    </source>
</evidence>
<dbReference type="GO" id="GO:0003677">
    <property type="term" value="F:DNA binding"/>
    <property type="evidence" value="ECO:0007669"/>
    <property type="project" value="UniProtKB-UniRule"/>
</dbReference>
<feature type="DNA-binding region" description="Homeobox" evidence="1">
    <location>
        <begin position="19"/>
        <end position="78"/>
    </location>
</feature>
<dbReference type="PROSITE" id="PS50071">
    <property type="entry name" value="HOMEOBOX_2"/>
    <property type="match status" value="1"/>
</dbReference>
<protein>
    <submittedName>
        <fullName evidence="6">Uncharacterized protein LOC111122223</fullName>
    </submittedName>
</protein>
<keyword evidence="1 2" id="KW-0238">DNA-binding</keyword>
<dbReference type="Gene3D" id="1.10.10.60">
    <property type="entry name" value="Homeodomain-like"/>
    <property type="match status" value="1"/>
</dbReference>
<feature type="compositionally biased region" description="Basic and acidic residues" evidence="3">
    <location>
        <begin position="108"/>
        <end position="119"/>
    </location>
</feature>
<name>A0A8B8CYJ8_CRAVI</name>
<dbReference type="SUPFAM" id="SSF46689">
    <property type="entry name" value="Homeodomain-like"/>
    <property type="match status" value="1"/>
</dbReference>
<dbReference type="Proteomes" id="UP000694844">
    <property type="component" value="Chromosome 2"/>
</dbReference>
<evidence type="ECO:0000313" key="5">
    <source>
        <dbReference type="Proteomes" id="UP000694844"/>
    </source>
</evidence>
<sequence length="163" mass="19542">MLPLDDLTIISYSIGIMASREGHKRLLPETVQTLECVFTTNAYPRNEELQMIAKKCGENVKRLKTWFNNRRVKARNEFDRKKSKDRRRRKSTGDVTYKKMQQTTTPDWRVEQTIDPSDKRVHHSQKERKRSYRKRSMMYIPHRRPYTPTSCRRLGDGARRRVD</sequence>
<evidence type="ECO:0000259" key="4">
    <source>
        <dbReference type="PROSITE" id="PS50071"/>
    </source>
</evidence>
<dbReference type="SMART" id="SM00389">
    <property type="entry name" value="HOX"/>
    <property type="match status" value="1"/>
</dbReference>
<feature type="compositionally biased region" description="Basic residues" evidence="3">
    <location>
        <begin position="120"/>
        <end position="145"/>
    </location>
</feature>
<proteinExistence type="predicted"/>
<dbReference type="CDD" id="cd00086">
    <property type="entry name" value="homeodomain"/>
    <property type="match status" value="1"/>
</dbReference>
<gene>
    <name evidence="6" type="primary">LOC111122223</name>
</gene>
<accession>A0A8B8CYJ8</accession>
<dbReference type="InterPro" id="IPR001356">
    <property type="entry name" value="HD"/>
</dbReference>
<feature type="compositionally biased region" description="Basic and acidic residues" evidence="3">
    <location>
        <begin position="153"/>
        <end position="163"/>
    </location>
</feature>
<dbReference type="GeneID" id="111122223"/>
<feature type="domain" description="Homeobox" evidence="4">
    <location>
        <begin position="17"/>
        <end position="77"/>
    </location>
</feature>
<comment type="subcellular location">
    <subcellularLocation>
        <location evidence="1 2">Nucleus</location>
    </subcellularLocation>
</comment>
<dbReference type="KEGG" id="cvn:111122223"/>